<evidence type="ECO:0000313" key="1">
    <source>
        <dbReference type="EMBL" id="KAB2928409.1"/>
    </source>
</evidence>
<dbReference type="Proteomes" id="UP000460298">
    <property type="component" value="Unassembled WGS sequence"/>
</dbReference>
<gene>
    <name evidence="1" type="ORF">F9K24_21980</name>
</gene>
<protein>
    <submittedName>
        <fullName evidence="1">Uncharacterized protein</fullName>
    </submittedName>
</protein>
<comment type="caution">
    <text evidence="1">The sequence shown here is derived from an EMBL/GenBank/DDBJ whole genome shotgun (WGS) entry which is preliminary data.</text>
</comment>
<sequence length="357" mass="38878">MNLQDTLYFPGTAILSGSQYPLFLFFPAIHLLQPVEPAAEGGNPGESADLFIKHGFCQAHTPAPLGAERARFLRLVEDIGRRKDDYAAQLSSLTVAAMSAPRQQDDDTPQGILSSLLGSPQGQQVVEQDAGQNLWQARLVLAIGEMLDREEEEIARELALLEESEQDLFQRLHGEDYEELEALDEEDYPLAELLGINARKRQQSTTTIRNRCRAWERLFLAGDLPGWRTWCTHWPDAADAVFERYEKATGKAAVLAGSLPLPATVGSIAGQAFAALTSFRQSHAGLAGEIVAALPDGLTPGLADRWQAALDEYFPLDQFGRTTMSIHHLPEKGIPALLGKEGEAGSGSVLLVIADPA</sequence>
<dbReference type="AlphaFoldDB" id="A0A833LWS8"/>
<reference evidence="1 2" key="1">
    <citation type="submission" date="2019-10" db="EMBL/GenBank/DDBJ databases">
        <title>Extracellular Electron Transfer in a Candidatus Methanoperedens spp. Enrichment Culture.</title>
        <authorList>
            <person name="Berger S."/>
            <person name="Rangel Shaw D."/>
            <person name="Berben T."/>
            <person name="In 'T Zandt M."/>
            <person name="Frank J."/>
            <person name="Reimann J."/>
            <person name="Jetten M.S.M."/>
            <person name="Welte C.U."/>
        </authorList>
    </citation>
    <scope>NUCLEOTIDE SEQUENCE [LARGE SCALE GENOMIC DNA]</scope>
    <source>
        <strain evidence="1">SB12</strain>
    </source>
</reference>
<name>A0A833LWS8_9LEPT</name>
<organism evidence="1 2">
    <name type="scientific">Leptonema illini</name>
    <dbReference type="NCBI Taxonomy" id="183"/>
    <lineage>
        <taxon>Bacteria</taxon>
        <taxon>Pseudomonadati</taxon>
        <taxon>Spirochaetota</taxon>
        <taxon>Spirochaetia</taxon>
        <taxon>Leptospirales</taxon>
        <taxon>Leptospiraceae</taxon>
        <taxon>Leptonema</taxon>
    </lineage>
</organism>
<dbReference type="EMBL" id="WBUI01000051">
    <property type="protein sequence ID" value="KAB2928409.1"/>
    <property type="molecule type" value="Genomic_DNA"/>
</dbReference>
<evidence type="ECO:0000313" key="2">
    <source>
        <dbReference type="Proteomes" id="UP000460298"/>
    </source>
</evidence>
<proteinExistence type="predicted"/>
<accession>A0A833LWS8</accession>